<evidence type="ECO:0000256" key="8">
    <source>
        <dbReference type="ARBA" id="ARBA00023077"/>
    </source>
</evidence>
<evidence type="ECO:0000256" key="11">
    <source>
        <dbReference type="PROSITE-ProRule" id="PRU01360"/>
    </source>
</evidence>
<keyword evidence="2 11" id="KW-0813">Transport</keyword>
<evidence type="ECO:0000259" key="14">
    <source>
        <dbReference type="Pfam" id="PF00593"/>
    </source>
</evidence>
<evidence type="ECO:0000313" key="16">
    <source>
        <dbReference type="EMBL" id="GBH32281.1"/>
    </source>
</evidence>
<evidence type="ECO:0000256" key="1">
    <source>
        <dbReference type="ARBA" id="ARBA00004571"/>
    </source>
</evidence>
<evidence type="ECO:0000256" key="7">
    <source>
        <dbReference type="ARBA" id="ARBA00023065"/>
    </source>
</evidence>
<evidence type="ECO:0008006" key="18">
    <source>
        <dbReference type="Google" id="ProtNLM"/>
    </source>
</evidence>
<evidence type="ECO:0000313" key="17">
    <source>
        <dbReference type="Proteomes" id="UP000290975"/>
    </source>
</evidence>
<evidence type="ECO:0000256" key="2">
    <source>
        <dbReference type="ARBA" id="ARBA00022448"/>
    </source>
</evidence>
<name>A0A401J6K8_SPHXE</name>
<feature type="chain" id="PRO_5018993837" description="TonB-dependent receptor" evidence="13">
    <location>
        <begin position="26"/>
        <end position="779"/>
    </location>
</feature>
<keyword evidence="9 11" id="KW-0472">Membrane</keyword>
<dbReference type="CDD" id="cd01347">
    <property type="entry name" value="ligand_gated_channel"/>
    <property type="match status" value="1"/>
</dbReference>
<dbReference type="GO" id="GO:0009279">
    <property type="term" value="C:cell outer membrane"/>
    <property type="evidence" value="ECO:0007669"/>
    <property type="project" value="UniProtKB-SubCell"/>
</dbReference>
<keyword evidence="8 12" id="KW-0798">TonB box</keyword>
<dbReference type="STRING" id="1192759.GCA_000277525_01014"/>
<evidence type="ECO:0000256" key="12">
    <source>
        <dbReference type="RuleBase" id="RU003357"/>
    </source>
</evidence>
<dbReference type="RefSeq" id="WP_130754261.1">
    <property type="nucleotide sequence ID" value="NZ_BBQY01000035.1"/>
</dbReference>
<feature type="domain" description="TonB-dependent receptor-like beta-barrel" evidence="14">
    <location>
        <begin position="247"/>
        <end position="743"/>
    </location>
</feature>
<comment type="similarity">
    <text evidence="11 12">Belongs to the TonB-dependent receptor family.</text>
</comment>
<dbReference type="InterPro" id="IPR000531">
    <property type="entry name" value="Beta-barrel_TonB"/>
</dbReference>
<gene>
    <name evidence="16" type="ORF">MBESOW_P3513</name>
</gene>
<dbReference type="PANTHER" id="PTHR32552:SF81">
    <property type="entry name" value="TONB-DEPENDENT OUTER MEMBRANE RECEPTOR"/>
    <property type="match status" value="1"/>
</dbReference>
<keyword evidence="17" id="KW-1185">Reference proteome</keyword>
<evidence type="ECO:0000256" key="9">
    <source>
        <dbReference type="ARBA" id="ARBA00023136"/>
    </source>
</evidence>
<dbReference type="SUPFAM" id="SSF56935">
    <property type="entry name" value="Porins"/>
    <property type="match status" value="1"/>
</dbReference>
<organism evidence="16 17">
    <name type="scientific">Sphingobium xenophagum</name>
    <dbReference type="NCBI Taxonomy" id="121428"/>
    <lineage>
        <taxon>Bacteria</taxon>
        <taxon>Pseudomonadati</taxon>
        <taxon>Pseudomonadota</taxon>
        <taxon>Alphaproteobacteria</taxon>
        <taxon>Sphingomonadales</taxon>
        <taxon>Sphingomonadaceae</taxon>
        <taxon>Sphingobium</taxon>
    </lineage>
</organism>
<protein>
    <recommendedName>
        <fullName evidence="18">TonB-dependent receptor</fullName>
    </recommendedName>
</protein>
<evidence type="ECO:0000256" key="10">
    <source>
        <dbReference type="ARBA" id="ARBA00023237"/>
    </source>
</evidence>
<dbReference type="Pfam" id="PF07715">
    <property type="entry name" value="Plug"/>
    <property type="match status" value="1"/>
</dbReference>
<evidence type="ECO:0000256" key="6">
    <source>
        <dbReference type="ARBA" id="ARBA00023004"/>
    </source>
</evidence>
<keyword evidence="3 11" id="KW-1134">Transmembrane beta strand</keyword>
<evidence type="ECO:0000256" key="4">
    <source>
        <dbReference type="ARBA" id="ARBA00022496"/>
    </source>
</evidence>
<evidence type="ECO:0000256" key="3">
    <source>
        <dbReference type="ARBA" id="ARBA00022452"/>
    </source>
</evidence>
<dbReference type="Proteomes" id="UP000290975">
    <property type="component" value="Unassembled WGS sequence"/>
</dbReference>
<dbReference type="InterPro" id="IPR036942">
    <property type="entry name" value="Beta-barrel_TonB_sf"/>
</dbReference>
<sequence length="779" mass="84212">MKIISQSHLLLGTAICALLTTPAFAQADAAGQNADGEIVVTAQRREQRLQDVPVAVSVVGGETLQRQNITSLNDMAVRLPNVRISTGTIANAITIRGVGSGPNPGFEQSVATFVDGVYRSRSRSTRAALFDLERVEVLKGPQTTFFGANAIAGALNIVTRKPGEELNYNAVATYVPSTQEYDVQMGVDAPLSPSLSARIAGRVSGSDGYIKSSNTGEDGPHDRTAQGRIALKWEPDSDFRSDLRIDGARSRTRGSGMYQVINCPPPPGFALAPINVCNRYLNQNGGNIDDTLDYHSATGPTQTNYDFIEGAWTNSVDVGSGSINMISGYFWHHTTNLGQGIPFPLTDAIGGTNGYPTRQDERYRQVSQEIRYQSATGGTLEYMIGGYASHGRLSTRTVVGFSFQPFGARDTTGTFNASTLFAGNNIITQNDTTWSGFASATIRPIEHFRINLGARYSSIQKRAHRTAAPGLGDNLASFEGFQSLSPAQTAIVARLLATNTADFARPERTDNKFMPSASIQYDLSRDVMIYASYANGFKAGGYSFGAQNEDFGPEMVNAYELGIKGSFLDRRLNMDLTFYRSDYKDLQETSLQLQPNGTITSLVQNVGASRSQGVEFNASLRTTSWLTLNTSVAYLDAKYTDYPNGACTIQALAQVGGGCTQDLSGKRRTNAPEWSGNVGARASIPVGNYNLTVDPLVYFTSRYFMAATADPLLEQRGYTKVDLRIGFGPQDGRWEVALVGKNLTDKLTTQYKQSIPLAPGSISALVDAPRTVGVQLTIR</sequence>
<keyword evidence="5 11" id="KW-0812">Transmembrane</keyword>
<keyword evidence="10 11" id="KW-0998">Cell outer membrane</keyword>
<dbReference type="PROSITE" id="PS52016">
    <property type="entry name" value="TONB_DEPENDENT_REC_3"/>
    <property type="match status" value="1"/>
</dbReference>
<dbReference type="InterPro" id="IPR012910">
    <property type="entry name" value="Plug_dom"/>
</dbReference>
<feature type="domain" description="TonB-dependent receptor plug" evidence="15">
    <location>
        <begin position="49"/>
        <end position="154"/>
    </location>
</feature>
<proteinExistence type="inferred from homology"/>
<comment type="subcellular location">
    <subcellularLocation>
        <location evidence="1 11">Cell outer membrane</location>
        <topology evidence="1 11">Multi-pass membrane protein</topology>
    </subcellularLocation>
</comment>
<dbReference type="PANTHER" id="PTHR32552">
    <property type="entry name" value="FERRICHROME IRON RECEPTOR-RELATED"/>
    <property type="match status" value="1"/>
</dbReference>
<evidence type="ECO:0000256" key="13">
    <source>
        <dbReference type="SAM" id="SignalP"/>
    </source>
</evidence>
<keyword evidence="6" id="KW-0408">Iron</keyword>
<comment type="caution">
    <text evidence="16">The sequence shown here is derived from an EMBL/GenBank/DDBJ whole genome shotgun (WGS) entry which is preliminary data.</text>
</comment>
<keyword evidence="4" id="KW-0410">Iron transport</keyword>
<dbReference type="Gene3D" id="2.40.170.20">
    <property type="entry name" value="TonB-dependent receptor, beta-barrel domain"/>
    <property type="match status" value="1"/>
</dbReference>
<reference evidence="16 17" key="1">
    <citation type="submission" date="2014-12" db="EMBL/GenBank/DDBJ databases">
        <title>Whole genome sequencing of Sphingobium xenophagum OW59.</title>
        <authorList>
            <person name="Ohta Y."/>
            <person name="Nishi S."/>
            <person name="Hatada Y."/>
        </authorList>
    </citation>
    <scope>NUCLEOTIDE SEQUENCE [LARGE SCALE GENOMIC DNA]</scope>
    <source>
        <strain evidence="16 17">OW59</strain>
    </source>
</reference>
<accession>A0A401J6K8</accession>
<keyword evidence="13" id="KW-0732">Signal</keyword>
<evidence type="ECO:0000259" key="15">
    <source>
        <dbReference type="Pfam" id="PF07715"/>
    </source>
</evidence>
<dbReference type="GO" id="GO:0006826">
    <property type="term" value="P:iron ion transport"/>
    <property type="evidence" value="ECO:0007669"/>
    <property type="project" value="UniProtKB-KW"/>
</dbReference>
<evidence type="ECO:0000256" key="5">
    <source>
        <dbReference type="ARBA" id="ARBA00022692"/>
    </source>
</evidence>
<dbReference type="Pfam" id="PF00593">
    <property type="entry name" value="TonB_dep_Rec_b-barrel"/>
    <property type="match status" value="1"/>
</dbReference>
<dbReference type="EMBL" id="BBQY01000035">
    <property type="protein sequence ID" value="GBH32281.1"/>
    <property type="molecule type" value="Genomic_DNA"/>
</dbReference>
<feature type="signal peptide" evidence="13">
    <location>
        <begin position="1"/>
        <end position="25"/>
    </location>
</feature>
<dbReference type="AlphaFoldDB" id="A0A401J6K8"/>
<keyword evidence="7" id="KW-0406">Ion transport</keyword>
<dbReference type="InterPro" id="IPR039426">
    <property type="entry name" value="TonB-dep_rcpt-like"/>
</dbReference>